<name>A0A024WN36_PLAFA</name>
<feature type="region of interest" description="Disordered" evidence="1">
    <location>
        <begin position="299"/>
        <end position="321"/>
    </location>
</feature>
<dbReference type="Proteomes" id="UP000030699">
    <property type="component" value="Unassembled WGS sequence"/>
</dbReference>
<proteinExistence type="predicted"/>
<reference evidence="2 3" key="1">
    <citation type="submission" date="2013-02" db="EMBL/GenBank/DDBJ databases">
        <title>The Genome Annotation of Plasmodium falciparum MaliPS096_E11.</title>
        <authorList>
            <consortium name="The Broad Institute Genome Sequencing Platform"/>
            <consortium name="The Broad Institute Genome Sequencing Center for Infectious Disease"/>
            <person name="Neafsey D."/>
            <person name="Hoffman S."/>
            <person name="Volkman S."/>
            <person name="Rosenthal P."/>
            <person name="Walker B."/>
            <person name="Young S.K."/>
            <person name="Zeng Q."/>
            <person name="Gargeya S."/>
            <person name="Fitzgerald M."/>
            <person name="Haas B."/>
            <person name="Abouelleil A."/>
            <person name="Allen A.W."/>
            <person name="Alvarado L."/>
            <person name="Arachchi H.M."/>
            <person name="Berlin A.M."/>
            <person name="Chapman S.B."/>
            <person name="Gainer-Dewar J."/>
            <person name="Goldberg J."/>
            <person name="Griggs A."/>
            <person name="Gujja S."/>
            <person name="Hansen M."/>
            <person name="Howarth C."/>
            <person name="Imamovic A."/>
            <person name="Ireland A."/>
            <person name="Larimer J."/>
            <person name="McCowan C."/>
            <person name="Murphy C."/>
            <person name="Pearson M."/>
            <person name="Poon T.W."/>
            <person name="Priest M."/>
            <person name="Roberts A."/>
            <person name="Saif S."/>
            <person name="Shea T."/>
            <person name="Sisk P."/>
            <person name="Sykes S."/>
            <person name="Wortman J."/>
            <person name="Nusbaum C."/>
            <person name="Birren B."/>
        </authorList>
    </citation>
    <scope>NUCLEOTIDE SEQUENCE [LARGE SCALE GENOMIC DNA]</scope>
    <source>
        <strain evidence="2 3">MaliPS096_E11</strain>
    </source>
</reference>
<feature type="compositionally biased region" description="Low complexity" evidence="1">
    <location>
        <begin position="312"/>
        <end position="321"/>
    </location>
</feature>
<evidence type="ECO:0000313" key="3">
    <source>
        <dbReference type="Proteomes" id="UP000030699"/>
    </source>
</evidence>
<accession>A0A024WN36</accession>
<reference evidence="2 3" key="2">
    <citation type="submission" date="2013-02" db="EMBL/GenBank/DDBJ databases">
        <title>The Genome Sequence of Plasmodium falciparum MaliPS096_E11.</title>
        <authorList>
            <consortium name="The Broad Institute Genome Sequencing Platform"/>
            <consortium name="The Broad Institute Genome Sequencing Center for Infectious Disease"/>
            <person name="Neafsey D."/>
            <person name="Cheeseman I."/>
            <person name="Volkman S."/>
            <person name="Adams J."/>
            <person name="Walker B."/>
            <person name="Young S.K."/>
            <person name="Zeng Q."/>
            <person name="Gargeya S."/>
            <person name="Fitzgerald M."/>
            <person name="Haas B."/>
            <person name="Abouelleil A."/>
            <person name="Alvarado L."/>
            <person name="Arachchi H.M."/>
            <person name="Berlin A.M."/>
            <person name="Chapman S.B."/>
            <person name="Dewar J."/>
            <person name="Goldberg J."/>
            <person name="Griggs A."/>
            <person name="Gujja S."/>
            <person name="Hansen M."/>
            <person name="Howarth C."/>
            <person name="Imamovic A."/>
            <person name="Larimer J."/>
            <person name="McCowan C."/>
            <person name="Murphy C."/>
            <person name="Neiman D."/>
            <person name="Pearson M."/>
            <person name="Priest M."/>
            <person name="Roberts A."/>
            <person name="Saif S."/>
            <person name="Shea T."/>
            <person name="Sisk P."/>
            <person name="Sykes S."/>
            <person name="Wortman J."/>
            <person name="Nusbaum C."/>
            <person name="Birren B."/>
        </authorList>
    </citation>
    <scope>NUCLEOTIDE SEQUENCE [LARGE SCALE GENOMIC DNA]</scope>
    <source>
        <strain evidence="2 3">MaliPS096_E11</strain>
    </source>
</reference>
<dbReference type="EMBL" id="KI925568">
    <property type="protein sequence ID" value="ETW48644.1"/>
    <property type="molecule type" value="Genomic_DNA"/>
</dbReference>
<organism evidence="2 3">
    <name type="scientific">Plasmodium falciparum MaliPS096_E11</name>
    <dbReference type="NCBI Taxonomy" id="1036727"/>
    <lineage>
        <taxon>Eukaryota</taxon>
        <taxon>Sar</taxon>
        <taxon>Alveolata</taxon>
        <taxon>Apicomplexa</taxon>
        <taxon>Aconoidasida</taxon>
        <taxon>Haemosporida</taxon>
        <taxon>Plasmodiidae</taxon>
        <taxon>Plasmodium</taxon>
        <taxon>Plasmodium (Laverania)</taxon>
    </lineage>
</organism>
<sequence>MKEYMTQHMKFKRTSKEKKKDISYDNDHYCYHSDEDDNIYLHDEEKKNIHVPHDIKNIQNDNVEKFIKPQGINHKFSNDYNFKQHHLSFIHNIKEYNDMQLHENRNTKKNIKKNEKKKNKLNNKLMYYKYSYITTSTSDHISTKSPNSISSLNTNVNSSIQSLEDKRKDKTHKNTRNYLNDKRVATDISYKHIQKENKEETEITYVNNIMKENEKHQNDDEDIKNVEKINRVKNINTKENINQINKNEKMISCAKTGDNNMTYVNLDDMKKKNKQNMIIKKKGIIRQNKMNRKETISNESLMNQMETDKKNLTNTRNTKNSTLPYKYKNYDLPKKGFSLIWSLKKSRRNSPLSTKEKIMYQNDDQSCDDHYDKKYVQNNEITDNQQKKKSFFRNFLSVNKNKKKNTH</sequence>
<protein>
    <submittedName>
        <fullName evidence="2">Uncharacterized protein</fullName>
    </submittedName>
</protein>
<dbReference type="AlphaFoldDB" id="A0A024WN36"/>
<gene>
    <name evidence="2" type="ORF">PFMALIP_03358</name>
</gene>
<evidence type="ECO:0000313" key="2">
    <source>
        <dbReference type="EMBL" id="ETW48644.1"/>
    </source>
</evidence>
<evidence type="ECO:0000256" key="1">
    <source>
        <dbReference type="SAM" id="MobiDB-lite"/>
    </source>
</evidence>